<evidence type="ECO:0000256" key="1">
    <source>
        <dbReference type="SAM" id="MobiDB-lite"/>
    </source>
</evidence>
<evidence type="ECO:0000256" key="2">
    <source>
        <dbReference type="SAM" id="SignalP"/>
    </source>
</evidence>
<feature type="compositionally biased region" description="Low complexity" evidence="1">
    <location>
        <begin position="20"/>
        <end position="39"/>
    </location>
</feature>
<sequence length="130" mass="13158">MKKLVLLAAVAALSACSQQAEEAKETAAPAETTAPAVAASSGTQPGEYEVKMADGTIASTTINADGTYVDTDPKGKAINGKIAFKDGKDCFDPDGDEAEVCWSLSPTAANGSFTATAPDGTTVTVTPKKN</sequence>
<gene>
    <name evidence="3" type="ORF">CDQ92_15030</name>
</gene>
<comment type="caution">
    <text evidence="3">The sequence shown here is derived from an EMBL/GenBank/DDBJ whole genome shotgun (WGS) entry which is preliminary data.</text>
</comment>
<organism evidence="3 4">
    <name type="scientific">Sphingopyxis bauzanensis</name>
    <dbReference type="NCBI Taxonomy" id="651663"/>
    <lineage>
        <taxon>Bacteria</taxon>
        <taxon>Pseudomonadati</taxon>
        <taxon>Pseudomonadota</taxon>
        <taxon>Alphaproteobacteria</taxon>
        <taxon>Sphingomonadales</taxon>
        <taxon>Sphingomonadaceae</taxon>
        <taxon>Sphingopyxis</taxon>
    </lineage>
</organism>
<evidence type="ECO:0000313" key="4">
    <source>
        <dbReference type="Proteomes" id="UP000197361"/>
    </source>
</evidence>
<accession>A0A246JSQ7</accession>
<name>A0A246JSQ7_9SPHN</name>
<dbReference type="Proteomes" id="UP000197361">
    <property type="component" value="Unassembled WGS sequence"/>
</dbReference>
<reference evidence="3 4" key="1">
    <citation type="journal article" date="2010" name="Int. J. Syst. Evol. Microbiol.">
        <title>Sphingopyxis bauzanensis sp. nov., a psychrophilic bacterium isolated from soil.</title>
        <authorList>
            <person name="Zhang D.C."/>
            <person name="Liu H.C."/>
            <person name="Xin Y.H."/>
            <person name="Zhou Y.G."/>
            <person name="Schinner F."/>
            <person name="Margesin R."/>
        </authorList>
    </citation>
    <scope>NUCLEOTIDE SEQUENCE [LARGE SCALE GENOMIC DNA]</scope>
    <source>
        <strain evidence="3 4">DSM 22271</strain>
    </source>
</reference>
<dbReference type="PROSITE" id="PS51257">
    <property type="entry name" value="PROKAR_LIPOPROTEIN"/>
    <property type="match status" value="1"/>
</dbReference>
<dbReference type="RefSeq" id="WP_088442134.1">
    <property type="nucleotide sequence ID" value="NZ_BMMC01000009.1"/>
</dbReference>
<dbReference type="EMBL" id="NISK01000003">
    <property type="protein sequence ID" value="OWQ96040.1"/>
    <property type="molecule type" value="Genomic_DNA"/>
</dbReference>
<feature type="signal peptide" evidence="2">
    <location>
        <begin position="1"/>
        <end position="20"/>
    </location>
</feature>
<evidence type="ECO:0000313" key="3">
    <source>
        <dbReference type="EMBL" id="OWQ96040.1"/>
    </source>
</evidence>
<dbReference type="OrthoDB" id="7450772at2"/>
<evidence type="ECO:0008006" key="5">
    <source>
        <dbReference type="Google" id="ProtNLM"/>
    </source>
</evidence>
<feature type="chain" id="PRO_5012264311" description="Lipoprotein" evidence="2">
    <location>
        <begin position="21"/>
        <end position="130"/>
    </location>
</feature>
<dbReference type="AlphaFoldDB" id="A0A246JSQ7"/>
<keyword evidence="4" id="KW-1185">Reference proteome</keyword>
<proteinExistence type="predicted"/>
<protein>
    <recommendedName>
        <fullName evidence="5">Lipoprotein</fullName>
    </recommendedName>
</protein>
<feature type="region of interest" description="Disordered" evidence="1">
    <location>
        <begin position="20"/>
        <end position="46"/>
    </location>
</feature>
<keyword evidence="2" id="KW-0732">Signal</keyword>